<keyword evidence="2 5" id="KW-0812">Transmembrane</keyword>
<sequence length="278" mass="30281">MVERIKNCLFKIWLLLSALIVLSIVVFLFGYILVNGINSINMEFLFSEPRGIPIGAEGGIFPAIVGSLLLMLIACVFSSILAISTAIYVVFYCKSDKIKRLIHLIIQCMSGVPSIVLGLFGYALLVLYLGFGRSLLSGGITLGIMIFPFIQIRVEKTLTEVDKAVITSSYALGVSEVYTLFKIILPMCRADIISAITLAGGFAMGAASPIILTAAVMFAPIPESLFSPVMALPFHLYILTGEGISLEKAYGTALVLMLLLLIINIISIMLNLKRKEYR</sequence>
<name>A0A1H3DG14_9FIRM</name>
<dbReference type="InterPro" id="IPR035906">
    <property type="entry name" value="MetI-like_sf"/>
</dbReference>
<feature type="transmembrane region" description="Helical" evidence="5">
    <location>
        <begin position="135"/>
        <end position="152"/>
    </location>
</feature>
<organism evidence="7 8">
    <name type="scientific">Tepidimicrobium xylanilyticum</name>
    <dbReference type="NCBI Taxonomy" id="1123352"/>
    <lineage>
        <taxon>Bacteria</taxon>
        <taxon>Bacillati</taxon>
        <taxon>Bacillota</taxon>
        <taxon>Tissierellia</taxon>
        <taxon>Tissierellales</taxon>
        <taxon>Tepidimicrobiaceae</taxon>
        <taxon>Tepidimicrobium</taxon>
    </lineage>
</organism>
<dbReference type="SUPFAM" id="SSF161098">
    <property type="entry name" value="MetI-like"/>
    <property type="match status" value="1"/>
</dbReference>
<keyword evidence="3 5" id="KW-1133">Transmembrane helix</keyword>
<comment type="subcellular location">
    <subcellularLocation>
        <location evidence="5">Cell membrane</location>
        <topology evidence="5">Multi-pass membrane protein</topology>
    </subcellularLocation>
    <subcellularLocation>
        <location evidence="1">Membrane</location>
        <topology evidence="1">Multi-pass membrane protein</topology>
    </subcellularLocation>
</comment>
<reference evidence="7 8" key="1">
    <citation type="submission" date="2016-10" db="EMBL/GenBank/DDBJ databases">
        <authorList>
            <person name="de Groot N.N."/>
        </authorList>
    </citation>
    <scope>NUCLEOTIDE SEQUENCE [LARGE SCALE GENOMIC DNA]</scope>
    <source>
        <strain evidence="7 8">DSM 23310</strain>
    </source>
</reference>
<dbReference type="OrthoDB" id="9785113at2"/>
<keyword evidence="4 5" id="KW-0472">Membrane</keyword>
<dbReference type="PROSITE" id="PS50928">
    <property type="entry name" value="ABC_TM1"/>
    <property type="match status" value="1"/>
</dbReference>
<feature type="transmembrane region" description="Helical" evidence="5">
    <location>
        <begin position="250"/>
        <end position="272"/>
    </location>
</feature>
<dbReference type="Proteomes" id="UP000198828">
    <property type="component" value="Unassembled WGS sequence"/>
</dbReference>
<feature type="transmembrane region" description="Helical" evidence="5">
    <location>
        <begin position="12"/>
        <end position="34"/>
    </location>
</feature>
<keyword evidence="8" id="KW-1185">Reference proteome</keyword>
<feature type="domain" description="ABC transmembrane type-1" evidence="6">
    <location>
        <begin position="64"/>
        <end position="267"/>
    </location>
</feature>
<dbReference type="Pfam" id="PF00528">
    <property type="entry name" value="BPD_transp_1"/>
    <property type="match status" value="1"/>
</dbReference>
<evidence type="ECO:0000256" key="2">
    <source>
        <dbReference type="ARBA" id="ARBA00022692"/>
    </source>
</evidence>
<dbReference type="GO" id="GO:0055085">
    <property type="term" value="P:transmembrane transport"/>
    <property type="evidence" value="ECO:0007669"/>
    <property type="project" value="InterPro"/>
</dbReference>
<dbReference type="EMBL" id="FNNG01000015">
    <property type="protein sequence ID" value="SDX65422.1"/>
    <property type="molecule type" value="Genomic_DNA"/>
</dbReference>
<feature type="transmembrane region" description="Helical" evidence="5">
    <location>
        <begin position="192"/>
        <end position="218"/>
    </location>
</feature>
<dbReference type="Gene3D" id="1.10.3720.10">
    <property type="entry name" value="MetI-like"/>
    <property type="match status" value="1"/>
</dbReference>
<dbReference type="PANTHER" id="PTHR43470">
    <property type="entry name" value="PHOSPHATE TRANSPORT SYSTEM PERMEASE PROTEIN PSTA-RELATED"/>
    <property type="match status" value="1"/>
</dbReference>
<gene>
    <name evidence="7" type="ORF">SAMN05660923_02675</name>
</gene>
<evidence type="ECO:0000256" key="3">
    <source>
        <dbReference type="ARBA" id="ARBA00022989"/>
    </source>
</evidence>
<proteinExistence type="inferred from homology"/>
<dbReference type="RefSeq" id="WP_093754516.1">
    <property type="nucleotide sequence ID" value="NZ_FNNG01000015.1"/>
</dbReference>
<evidence type="ECO:0000259" key="6">
    <source>
        <dbReference type="PROSITE" id="PS50928"/>
    </source>
</evidence>
<dbReference type="GO" id="GO:0005886">
    <property type="term" value="C:plasma membrane"/>
    <property type="evidence" value="ECO:0007669"/>
    <property type="project" value="UniProtKB-SubCell"/>
</dbReference>
<protein>
    <submittedName>
        <fullName evidence="7">Phosphate ABC transporter membrane protein 2, PhoT family</fullName>
    </submittedName>
</protein>
<dbReference type="AlphaFoldDB" id="A0A1H3DG14"/>
<dbReference type="PANTHER" id="PTHR43470:SF3">
    <property type="entry name" value="PHOSPHATE TRANSPORT SYSTEM PERMEASE PROTEIN PSTA-RELATED"/>
    <property type="match status" value="1"/>
</dbReference>
<evidence type="ECO:0000256" key="5">
    <source>
        <dbReference type="RuleBase" id="RU363032"/>
    </source>
</evidence>
<dbReference type="CDD" id="cd06261">
    <property type="entry name" value="TM_PBP2"/>
    <property type="match status" value="1"/>
</dbReference>
<comment type="similarity">
    <text evidence="5">Belongs to the binding-protein-dependent transport system permease family.</text>
</comment>
<evidence type="ECO:0000313" key="7">
    <source>
        <dbReference type="EMBL" id="SDX65422.1"/>
    </source>
</evidence>
<evidence type="ECO:0000256" key="1">
    <source>
        <dbReference type="ARBA" id="ARBA00004141"/>
    </source>
</evidence>
<keyword evidence="5" id="KW-0813">Transport</keyword>
<evidence type="ECO:0000313" key="8">
    <source>
        <dbReference type="Proteomes" id="UP000198828"/>
    </source>
</evidence>
<feature type="transmembrane region" description="Helical" evidence="5">
    <location>
        <begin position="104"/>
        <end position="129"/>
    </location>
</feature>
<feature type="transmembrane region" description="Helical" evidence="5">
    <location>
        <begin position="68"/>
        <end position="92"/>
    </location>
</feature>
<accession>A0A1H3DG14</accession>
<dbReference type="InterPro" id="IPR000515">
    <property type="entry name" value="MetI-like"/>
</dbReference>
<evidence type="ECO:0000256" key="4">
    <source>
        <dbReference type="ARBA" id="ARBA00023136"/>
    </source>
</evidence>